<evidence type="ECO:0008006" key="4">
    <source>
        <dbReference type="Google" id="ProtNLM"/>
    </source>
</evidence>
<organism evidence="2 3">
    <name type="scientific">Grimontia hollisae</name>
    <name type="common">Vibrio hollisae</name>
    <dbReference type="NCBI Taxonomy" id="673"/>
    <lineage>
        <taxon>Bacteria</taxon>
        <taxon>Pseudomonadati</taxon>
        <taxon>Pseudomonadota</taxon>
        <taxon>Gammaproteobacteria</taxon>
        <taxon>Vibrionales</taxon>
        <taxon>Vibrionaceae</taxon>
        <taxon>Grimontia</taxon>
    </lineage>
</organism>
<dbReference type="Proteomes" id="UP000254512">
    <property type="component" value="Unassembled WGS sequence"/>
</dbReference>
<evidence type="ECO:0000313" key="2">
    <source>
        <dbReference type="EMBL" id="STO57796.1"/>
    </source>
</evidence>
<evidence type="ECO:0000256" key="1">
    <source>
        <dbReference type="SAM" id="MobiDB-lite"/>
    </source>
</evidence>
<feature type="region of interest" description="Disordered" evidence="1">
    <location>
        <begin position="14"/>
        <end position="45"/>
    </location>
</feature>
<dbReference type="STRING" id="673.AL542_15575"/>
<dbReference type="EMBL" id="UGHD01000002">
    <property type="protein sequence ID" value="STO57796.1"/>
    <property type="molecule type" value="Genomic_DNA"/>
</dbReference>
<feature type="region of interest" description="Disordered" evidence="1">
    <location>
        <begin position="183"/>
        <end position="211"/>
    </location>
</feature>
<sequence>MRNVSFVMPLRAERVSDVSSPKNIREEEQTKRVRDVKESEKQEKKRHRIFRIRKTPMTPQQQRQFARLLNSYQLRAMRDWYSFSSQIDTNSLNDAQLWILLAANQSQHLYPRSVRKQIKQFLASANIDTAQLESQPDSEAVQQLIAYEHYLEGLISMLVLCRRFDEREKKNRKKLKQHFIDDEAFQSEADDDGSLSDPEEQIDQDQLEWSV</sequence>
<accession>A0A377HNU1</accession>
<feature type="compositionally biased region" description="Basic and acidic residues" evidence="1">
    <location>
        <begin position="23"/>
        <end position="43"/>
    </location>
</feature>
<dbReference type="AlphaFoldDB" id="A0A377HNU1"/>
<proteinExistence type="predicted"/>
<gene>
    <name evidence="2" type="ORF">NCTC11645_02189</name>
</gene>
<protein>
    <recommendedName>
        <fullName evidence="4">ATP-dependent exonuclease</fullName>
    </recommendedName>
</protein>
<reference evidence="2 3" key="1">
    <citation type="submission" date="2018-06" db="EMBL/GenBank/DDBJ databases">
        <authorList>
            <consortium name="Pathogen Informatics"/>
            <person name="Doyle S."/>
        </authorList>
    </citation>
    <scope>NUCLEOTIDE SEQUENCE [LARGE SCALE GENOMIC DNA]</scope>
    <source>
        <strain evidence="2 3">NCTC11645</strain>
    </source>
</reference>
<evidence type="ECO:0000313" key="3">
    <source>
        <dbReference type="Proteomes" id="UP000254512"/>
    </source>
</evidence>
<dbReference type="RefSeq" id="WP_115659895.1">
    <property type="nucleotide sequence ID" value="NZ_CP035690.1"/>
</dbReference>
<name>A0A377HNU1_GRIHO</name>